<evidence type="ECO:0000313" key="8">
    <source>
        <dbReference type="Proteomes" id="UP000823561"/>
    </source>
</evidence>
<evidence type="ECO:0000313" key="7">
    <source>
        <dbReference type="EMBL" id="KAG5261153.1"/>
    </source>
</evidence>
<evidence type="ECO:0000256" key="5">
    <source>
        <dbReference type="SAM" id="SignalP"/>
    </source>
</evidence>
<name>A0AAV6FEE2_9TELE</name>
<evidence type="ECO:0000256" key="1">
    <source>
        <dbReference type="ARBA" id="ARBA00004613"/>
    </source>
</evidence>
<keyword evidence="2" id="KW-0964">Secreted</keyword>
<feature type="coiled-coil region" evidence="4">
    <location>
        <begin position="34"/>
        <end position="61"/>
    </location>
</feature>
<dbReference type="SMART" id="SM00110">
    <property type="entry name" value="C1Q"/>
    <property type="match status" value="1"/>
</dbReference>
<dbReference type="Pfam" id="PF00386">
    <property type="entry name" value="C1q"/>
    <property type="match status" value="1"/>
</dbReference>
<evidence type="ECO:0000259" key="6">
    <source>
        <dbReference type="PROSITE" id="PS50871"/>
    </source>
</evidence>
<feature type="signal peptide" evidence="5">
    <location>
        <begin position="1"/>
        <end position="20"/>
    </location>
</feature>
<dbReference type="InterPro" id="IPR050822">
    <property type="entry name" value="Cerebellin_Synaptic_Org"/>
</dbReference>
<gene>
    <name evidence="7" type="ORF">AALO_G00300650</name>
</gene>
<dbReference type="EMBL" id="JADWDJ010000024">
    <property type="protein sequence ID" value="KAG5261153.1"/>
    <property type="molecule type" value="Genomic_DNA"/>
</dbReference>
<dbReference type="SUPFAM" id="SSF49842">
    <property type="entry name" value="TNF-like"/>
    <property type="match status" value="1"/>
</dbReference>
<organism evidence="7 8">
    <name type="scientific">Alosa alosa</name>
    <name type="common">allis shad</name>
    <dbReference type="NCBI Taxonomy" id="278164"/>
    <lineage>
        <taxon>Eukaryota</taxon>
        <taxon>Metazoa</taxon>
        <taxon>Chordata</taxon>
        <taxon>Craniata</taxon>
        <taxon>Vertebrata</taxon>
        <taxon>Euteleostomi</taxon>
        <taxon>Actinopterygii</taxon>
        <taxon>Neopterygii</taxon>
        <taxon>Teleostei</taxon>
        <taxon>Clupei</taxon>
        <taxon>Clupeiformes</taxon>
        <taxon>Clupeoidei</taxon>
        <taxon>Clupeidae</taxon>
        <taxon>Alosa</taxon>
    </lineage>
</organism>
<sequence>MERAAAMLGLIMALMSECSGQCLDSSTVNIYTELKELRLMVGELTGRLDATQKELEQERAAKRVAFTASMLSSEDRNHGPFDRETNLIFEKVITNVGNAYNANTGVFTAPVKGLYYFRYSGRATSSKDMGLSIFKGSSRIVSSYDHHSGDTNDSISNGVALELDVADVVYMRLWINSWIFVDRRYNYCTFSGFLVSPM</sequence>
<dbReference type="Proteomes" id="UP000823561">
    <property type="component" value="Chromosome 24"/>
</dbReference>
<reference evidence="7" key="1">
    <citation type="submission" date="2020-10" db="EMBL/GenBank/DDBJ databases">
        <title>Chromosome-scale genome assembly of the Allis shad, Alosa alosa.</title>
        <authorList>
            <person name="Margot Z."/>
            <person name="Christophe K."/>
            <person name="Cabau C."/>
            <person name="Louis A."/>
            <person name="Berthelot C."/>
            <person name="Parey E."/>
            <person name="Roest Crollius H."/>
            <person name="Montfort J."/>
            <person name="Robinson-Rechavi M."/>
            <person name="Bucao C."/>
            <person name="Bouchez O."/>
            <person name="Gislard M."/>
            <person name="Lluch J."/>
            <person name="Milhes M."/>
            <person name="Lampietro C."/>
            <person name="Lopez Roques C."/>
            <person name="Donnadieu C."/>
            <person name="Braasch I."/>
            <person name="Desvignes T."/>
            <person name="Postlethwait J."/>
            <person name="Bobe J."/>
            <person name="Guiguen Y."/>
        </authorList>
    </citation>
    <scope>NUCLEOTIDE SEQUENCE</scope>
    <source>
        <strain evidence="7">M-15738</strain>
        <tissue evidence="7">Blood</tissue>
    </source>
</reference>
<comment type="subcellular location">
    <subcellularLocation>
        <location evidence="1">Secreted</location>
    </subcellularLocation>
</comment>
<dbReference type="AlphaFoldDB" id="A0AAV6FEE2"/>
<dbReference type="PRINTS" id="PR00007">
    <property type="entry name" value="COMPLEMNTC1Q"/>
</dbReference>
<evidence type="ECO:0000256" key="2">
    <source>
        <dbReference type="ARBA" id="ARBA00022525"/>
    </source>
</evidence>
<protein>
    <recommendedName>
        <fullName evidence="6">C1q domain-containing protein</fullName>
    </recommendedName>
</protein>
<dbReference type="PANTHER" id="PTHR22923">
    <property type="entry name" value="CEREBELLIN-RELATED"/>
    <property type="match status" value="1"/>
</dbReference>
<evidence type="ECO:0000256" key="3">
    <source>
        <dbReference type="ARBA" id="ARBA00022729"/>
    </source>
</evidence>
<dbReference type="GO" id="GO:0005576">
    <property type="term" value="C:extracellular region"/>
    <property type="evidence" value="ECO:0007669"/>
    <property type="project" value="UniProtKB-SubCell"/>
</dbReference>
<dbReference type="PANTHER" id="PTHR22923:SF64">
    <property type="entry name" value="C1Q-RELATED FACTOR"/>
    <property type="match status" value="1"/>
</dbReference>
<feature type="chain" id="PRO_5043563122" description="C1q domain-containing protein" evidence="5">
    <location>
        <begin position="21"/>
        <end position="198"/>
    </location>
</feature>
<evidence type="ECO:0000256" key="4">
    <source>
        <dbReference type="SAM" id="Coils"/>
    </source>
</evidence>
<dbReference type="PROSITE" id="PS50871">
    <property type="entry name" value="C1Q"/>
    <property type="match status" value="1"/>
</dbReference>
<feature type="domain" description="C1q" evidence="6">
    <location>
        <begin position="59"/>
        <end position="198"/>
    </location>
</feature>
<keyword evidence="3 5" id="KW-0732">Signal</keyword>
<dbReference type="InterPro" id="IPR001073">
    <property type="entry name" value="C1q_dom"/>
</dbReference>
<proteinExistence type="predicted"/>
<dbReference type="Gene3D" id="2.60.120.40">
    <property type="match status" value="1"/>
</dbReference>
<keyword evidence="8" id="KW-1185">Reference proteome</keyword>
<accession>A0AAV6FEE2</accession>
<dbReference type="InterPro" id="IPR008983">
    <property type="entry name" value="Tumour_necrosis_fac-like_dom"/>
</dbReference>
<keyword evidence="4" id="KW-0175">Coiled coil</keyword>
<comment type="caution">
    <text evidence="7">The sequence shown here is derived from an EMBL/GenBank/DDBJ whole genome shotgun (WGS) entry which is preliminary data.</text>
</comment>